<dbReference type="KEGG" id="tum:CBW65_08965"/>
<organism evidence="1 2">
    <name type="scientific">Tumebacillus avium</name>
    <dbReference type="NCBI Taxonomy" id="1903704"/>
    <lineage>
        <taxon>Bacteria</taxon>
        <taxon>Bacillati</taxon>
        <taxon>Bacillota</taxon>
        <taxon>Bacilli</taxon>
        <taxon>Bacillales</taxon>
        <taxon>Alicyclobacillaceae</taxon>
        <taxon>Tumebacillus</taxon>
    </lineage>
</organism>
<reference evidence="2" key="1">
    <citation type="submission" date="2017-05" db="EMBL/GenBank/DDBJ databases">
        <authorList>
            <person name="Sung H."/>
        </authorList>
    </citation>
    <scope>NUCLEOTIDE SEQUENCE [LARGE SCALE GENOMIC DNA]</scope>
    <source>
        <strain evidence="2">AR23208</strain>
    </source>
</reference>
<keyword evidence="2" id="KW-1185">Reference proteome</keyword>
<protein>
    <submittedName>
        <fullName evidence="1">Uncharacterized protein</fullName>
    </submittedName>
</protein>
<dbReference type="AlphaFoldDB" id="A0A1Y0IKW4"/>
<accession>A0A1Y0IKW4</accession>
<evidence type="ECO:0000313" key="2">
    <source>
        <dbReference type="Proteomes" id="UP000195437"/>
    </source>
</evidence>
<gene>
    <name evidence="1" type="ORF">CBW65_08965</name>
</gene>
<evidence type="ECO:0000313" key="1">
    <source>
        <dbReference type="EMBL" id="ARU61148.1"/>
    </source>
</evidence>
<sequence>MEDRYHLALGYGGDRGASAWFEWNFRCLIGQENKADFAARDKFIQDFVSATENGQEYVIGAPDPSADYVRAFAEFGKKALGEREDLFVFYILEDASAPSNQFRIYLKKDDPEAELPEYQMYVDGFDVPRDALVWMQEQIGCRFYVTEDRAEMMIEFPYQGPEELPVIQ</sequence>
<dbReference type="EMBL" id="CP021434">
    <property type="protein sequence ID" value="ARU61148.1"/>
    <property type="molecule type" value="Genomic_DNA"/>
</dbReference>
<dbReference type="OrthoDB" id="2382264at2"/>
<dbReference type="Proteomes" id="UP000195437">
    <property type="component" value="Chromosome"/>
</dbReference>
<dbReference type="RefSeq" id="WP_087456530.1">
    <property type="nucleotide sequence ID" value="NZ_CP021434.1"/>
</dbReference>
<proteinExistence type="predicted"/>
<name>A0A1Y0IKW4_9BACL</name>